<proteinExistence type="inferred from homology"/>
<evidence type="ECO:0000256" key="3">
    <source>
        <dbReference type="ARBA" id="ARBA00007806"/>
    </source>
</evidence>
<dbReference type="SUPFAM" id="SSF74650">
    <property type="entry name" value="Galactose mutarotase-like"/>
    <property type="match status" value="1"/>
</dbReference>
<dbReference type="InterPro" id="IPR000322">
    <property type="entry name" value="Glyco_hydro_31_TIM"/>
</dbReference>
<dbReference type="InterPro" id="IPR011013">
    <property type="entry name" value="Gal_mutarotase_sf_dom"/>
</dbReference>
<dbReference type="Proteomes" id="UP000887540">
    <property type="component" value="Unplaced"/>
</dbReference>
<evidence type="ECO:0000256" key="8">
    <source>
        <dbReference type="ARBA" id="ARBA00023295"/>
    </source>
</evidence>
<dbReference type="PROSITE" id="PS00659">
    <property type="entry name" value="GLYCOSYL_HYDROL_F5"/>
    <property type="match status" value="1"/>
</dbReference>
<keyword evidence="8 10" id="KW-0326">Glycosidase</keyword>
<dbReference type="WBParaSite" id="ACRNAN_scaffold8898.g23668.t1">
    <property type="protein sequence ID" value="ACRNAN_scaffold8898.g23668.t1"/>
    <property type="gene ID" value="ACRNAN_scaffold8898.g23668"/>
</dbReference>
<dbReference type="GO" id="GO:0004558">
    <property type="term" value="F:alpha-1,4-glucosidase activity"/>
    <property type="evidence" value="ECO:0007669"/>
    <property type="project" value="TreeGrafter"/>
</dbReference>
<keyword evidence="12" id="KW-1185">Reference proteome</keyword>
<evidence type="ECO:0000313" key="12">
    <source>
        <dbReference type="Proteomes" id="UP000887540"/>
    </source>
</evidence>
<comment type="subcellular location">
    <subcellularLocation>
        <location evidence="1">Membrane</location>
    </subcellularLocation>
</comment>
<keyword evidence="7" id="KW-0325">Glycoprotein</keyword>
<dbReference type="PANTHER" id="PTHR22762">
    <property type="entry name" value="ALPHA-GLUCOSIDASE"/>
    <property type="match status" value="1"/>
</dbReference>
<evidence type="ECO:0000256" key="4">
    <source>
        <dbReference type="ARBA" id="ARBA00022801"/>
    </source>
</evidence>
<evidence type="ECO:0000256" key="1">
    <source>
        <dbReference type="ARBA" id="ARBA00004370"/>
    </source>
</evidence>
<dbReference type="SUPFAM" id="SSF57492">
    <property type="entry name" value="Trefoil"/>
    <property type="match status" value="1"/>
</dbReference>
<evidence type="ECO:0000259" key="11">
    <source>
        <dbReference type="PROSITE" id="PS51448"/>
    </source>
</evidence>
<dbReference type="InterPro" id="IPR018087">
    <property type="entry name" value="Glyco_hydro_5_CS"/>
</dbReference>
<evidence type="ECO:0000256" key="10">
    <source>
        <dbReference type="RuleBase" id="RU361185"/>
    </source>
</evidence>
<dbReference type="PROSITE" id="PS00129">
    <property type="entry name" value="GLYCOSYL_HYDROL_F31_1"/>
    <property type="match status" value="1"/>
</dbReference>
<dbReference type="Gene3D" id="4.10.110.10">
    <property type="entry name" value="Spasmolytic Protein, domain 1"/>
    <property type="match status" value="1"/>
</dbReference>
<dbReference type="SUPFAM" id="SSF51445">
    <property type="entry name" value="(Trans)glycosidases"/>
    <property type="match status" value="2"/>
</dbReference>
<dbReference type="InterPro" id="IPR013780">
    <property type="entry name" value="Glyco_hydro_b"/>
</dbReference>
<comment type="similarity">
    <text evidence="3 10">Belongs to the glycosyl hydrolase 31 family.</text>
</comment>
<reference evidence="13" key="1">
    <citation type="submission" date="2022-11" db="UniProtKB">
        <authorList>
            <consortium name="WormBaseParasite"/>
        </authorList>
    </citation>
    <scope>IDENTIFICATION</scope>
</reference>
<dbReference type="InterPro" id="IPR001547">
    <property type="entry name" value="Glyco_hydro_5"/>
</dbReference>
<evidence type="ECO:0000256" key="5">
    <source>
        <dbReference type="ARBA" id="ARBA00023136"/>
    </source>
</evidence>
<dbReference type="SMART" id="SM00018">
    <property type="entry name" value="PD"/>
    <property type="match status" value="1"/>
</dbReference>
<organism evidence="12 13">
    <name type="scientific">Acrobeloides nanus</name>
    <dbReference type="NCBI Taxonomy" id="290746"/>
    <lineage>
        <taxon>Eukaryota</taxon>
        <taxon>Metazoa</taxon>
        <taxon>Ecdysozoa</taxon>
        <taxon>Nematoda</taxon>
        <taxon>Chromadorea</taxon>
        <taxon>Rhabditida</taxon>
        <taxon>Tylenchina</taxon>
        <taxon>Cephalobomorpha</taxon>
        <taxon>Cephaloboidea</taxon>
        <taxon>Cephalobidae</taxon>
        <taxon>Acrobeloides</taxon>
    </lineage>
</organism>
<comment type="caution">
    <text evidence="9">Lacks conserved residue(s) required for the propagation of feature annotation.</text>
</comment>
<dbReference type="GO" id="GO:0030246">
    <property type="term" value="F:carbohydrate binding"/>
    <property type="evidence" value="ECO:0007669"/>
    <property type="project" value="InterPro"/>
</dbReference>
<evidence type="ECO:0000256" key="2">
    <source>
        <dbReference type="ARBA" id="ARBA00005641"/>
    </source>
</evidence>
<dbReference type="Pfam" id="PF00088">
    <property type="entry name" value="Trefoil"/>
    <property type="match status" value="1"/>
</dbReference>
<feature type="domain" description="P-type" evidence="11">
    <location>
        <begin position="274"/>
        <end position="325"/>
    </location>
</feature>
<dbReference type="PROSITE" id="PS51448">
    <property type="entry name" value="P_TREFOIL_2"/>
    <property type="match status" value="1"/>
</dbReference>
<sequence>MSLFEQDYISNYNNEVSVYQVKCNWNSNVIRAPTAPTTSCCGGWTQTKDRDYTRLKTVIDAAITHGIYVIVDWHAFGDNQLEGAKDFFANISTTYGSSPNILYEIWNEPDGANGTWPDIKAYAQQIIPIIRANAPNSIIIVGTPDYSQRVDQASQDPLNFPNIAYTLHYYAATHKQGLRDIALIAINASLPIFITEYGTVTASGGNPVDPVSSWEWWEFNDQYKLSYVNWAIYSKAEGDAACCLADTPPNMIGDPSVWTPNGKLVHKKMMMTDQGITCNPLDRIDCHPEPGATQDACTARGCIFDTNAATLLDNGIGFPWCYFPKTTGYISEVNVNSSNSITIKKSSASIKNPYGQDYDELVFQSNSIGSGIYVSITPKGVTRYRPPVPITTNPQISSSDTLNIIKKNDSIFSFAIQRNSTGANIWDTSIGGLLFSDKFLQIASYLPSDKIYGFGDHWQSTLKEVTLGPGPHLIYRTIGGQLEIFFFPGPTPEQVIQQYQQVIGKPFMPSYWALGFHLCRYGYNSTSAVEQVVNRTRSYNIPFDTQWADINYMDRYKDFTLDPTSWGDFGNYTNYLHQQGMHVMLITDPAVEVDYASFQRGLQQNASFIEWPRQDMVPQSIQNQYPLCNGTKIMLGVAWPDKHVAFPDFLDPTGQTTQWWVNEFATFRQIVAFDGIWIDMNEPSNFNTQFYNSTTKDKSPSQYLSCPISGPDSEYDAPPYLTWSGDYNGPHLATGTVCMCAVTTRGTQKHYDTHNLYGWSEMVATAQAQYKGIGKRGAVISRSTFPSSGVYGGHWTGDAPTSWDSMKASVIAIQEFNMFGIPFVGADVCGFLAPKPADREELCLRWQQLGAFYPFFRNHNDLTNPDQDPGIWPSVAEATRKANLFRYRHLPYLYSLLFNASLNAGTVARPVFFEFPKDPSTYELSLQYMWGPALMIIPVTDPVCLEFL</sequence>
<dbReference type="Gene3D" id="2.60.40.1180">
    <property type="entry name" value="Golgi alpha-mannosidase II"/>
    <property type="match status" value="1"/>
</dbReference>
<comment type="similarity">
    <text evidence="2">Belongs to the glycosyl hydrolase 5 (cellulase A) family.</text>
</comment>
<accession>A0A914EJP6</accession>
<dbReference type="Pfam" id="PF01055">
    <property type="entry name" value="Glyco_hydro_31_2nd"/>
    <property type="match status" value="1"/>
</dbReference>
<evidence type="ECO:0000313" key="13">
    <source>
        <dbReference type="WBParaSite" id="ACRNAN_scaffold8898.g23668.t1"/>
    </source>
</evidence>
<evidence type="ECO:0000256" key="7">
    <source>
        <dbReference type="ARBA" id="ARBA00023180"/>
    </source>
</evidence>
<dbReference type="InterPro" id="IPR030458">
    <property type="entry name" value="Glyco_hydro_31_AS"/>
</dbReference>
<dbReference type="Gene3D" id="3.20.20.80">
    <property type="entry name" value="Glycosidases"/>
    <property type="match status" value="2"/>
</dbReference>
<evidence type="ECO:0000256" key="6">
    <source>
        <dbReference type="ARBA" id="ARBA00023157"/>
    </source>
</evidence>
<keyword evidence="4 10" id="KW-0378">Hydrolase</keyword>
<name>A0A914EJP6_9BILA</name>
<dbReference type="InterPro" id="IPR017853">
    <property type="entry name" value="GH"/>
</dbReference>
<protein>
    <submittedName>
        <fullName evidence="13">P-type domain-containing protein</fullName>
    </submittedName>
</protein>
<dbReference type="AlphaFoldDB" id="A0A914EJP6"/>
<dbReference type="GO" id="GO:0016020">
    <property type="term" value="C:membrane"/>
    <property type="evidence" value="ECO:0007669"/>
    <property type="project" value="UniProtKB-SubCell"/>
</dbReference>
<dbReference type="InterPro" id="IPR048395">
    <property type="entry name" value="Glyco_hydro_31_C"/>
</dbReference>
<keyword evidence="5" id="KW-0472">Membrane</keyword>
<dbReference type="CDD" id="cd06602">
    <property type="entry name" value="GH31_MGAM_SI_GAA"/>
    <property type="match status" value="1"/>
</dbReference>
<dbReference type="Pfam" id="PF00150">
    <property type="entry name" value="Cellulase"/>
    <property type="match status" value="1"/>
</dbReference>
<dbReference type="Gene3D" id="2.60.40.1760">
    <property type="entry name" value="glycosyl hydrolase (family 31)"/>
    <property type="match status" value="2"/>
</dbReference>
<dbReference type="CDD" id="cd00111">
    <property type="entry name" value="Trefoil"/>
    <property type="match status" value="1"/>
</dbReference>
<evidence type="ECO:0000256" key="9">
    <source>
        <dbReference type="PROSITE-ProRule" id="PRU00779"/>
    </source>
</evidence>
<dbReference type="SUPFAM" id="SSF51011">
    <property type="entry name" value="Glycosyl hydrolase domain"/>
    <property type="match status" value="1"/>
</dbReference>
<dbReference type="PANTHER" id="PTHR22762:SF133">
    <property type="entry name" value="P-TYPE DOMAIN-CONTAINING PROTEIN"/>
    <property type="match status" value="1"/>
</dbReference>
<dbReference type="GO" id="GO:0000272">
    <property type="term" value="P:polysaccharide catabolic process"/>
    <property type="evidence" value="ECO:0007669"/>
    <property type="project" value="InterPro"/>
</dbReference>
<dbReference type="InterPro" id="IPR000519">
    <property type="entry name" value="P_trefoil_dom"/>
</dbReference>
<dbReference type="InterPro" id="IPR044913">
    <property type="entry name" value="P_trefoil_dom_sf"/>
</dbReference>
<keyword evidence="6" id="KW-1015">Disulfide bond</keyword>
<dbReference type="Pfam" id="PF21365">
    <property type="entry name" value="Glyco_hydro_31_3rd"/>
    <property type="match status" value="1"/>
</dbReference>